<gene>
    <name evidence="4" type="ORF">ATJ93_1972</name>
</gene>
<accession>A0A3R7GVQ2</accession>
<reference evidence="4 5" key="1">
    <citation type="submission" date="2018-09" db="EMBL/GenBank/DDBJ databases">
        <title>Genomic Encyclopedia of Archaeal and Bacterial Type Strains, Phase II (KMG-II): from individual species to whole genera.</title>
        <authorList>
            <person name="Goeker M."/>
        </authorList>
    </citation>
    <scope>NUCLEOTIDE SEQUENCE [LARGE SCALE GENOMIC DNA]</scope>
    <source>
        <strain evidence="4 5">DSM 13151</strain>
    </source>
</reference>
<dbReference type="Pfam" id="PF13439">
    <property type="entry name" value="Glyco_transf_4"/>
    <property type="match status" value="1"/>
</dbReference>
<dbReference type="PANTHER" id="PTHR45947">
    <property type="entry name" value="SULFOQUINOVOSYL TRANSFERASE SQD2"/>
    <property type="match status" value="1"/>
</dbReference>
<feature type="region of interest" description="Disordered" evidence="1">
    <location>
        <begin position="345"/>
        <end position="372"/>
    </location>
</feature>
<proteinExistence type="predicted"/>
<evidence type="ECO:0000313" key="5">
    <source>
        <dbReference type="Proteomes" id="UP000283805"/>
    </source>
</evidence>
<dbReference type="PANTHER" id="PTHR45947:SF3">
    <property type="entry name" value="SULFOQUINOVOSYL TRANSFERASE SQD2"/>
    <property type="match status" value="1"/>
</dbReference>
<dbReference type="RefSeq" id="WP_120244425.1">
    <property type="nucleotide sequence ID" value="NZ_RAPO01000002.1"/>
</dbReference>
<keyword evidence="4" id="KW-0808">Transferase</keyword>
<dbReference type="OrthoDB" id="238665at2157"/>
<feature type="domain" description="Glycosyltransferase subfamily 4-like N-terminal" evidence="3">
    <location>
        <begin position="15"/>
        <end position="160"/>
    </location>
</feature>
<evidence type="ECO:0000256" key="1">
    <source>
        <dbReference type="SAM" id="MobiDB-lite"/>
    </source>
</evidence>
<feature type="compositionally biased region" description="Polar residues" evidence="1">
    <location>
        <begin position="345"/>
        <end position="364"/>
    </location>
</feature>
<keyword evidence="5" id="KW-1185">Reference proteome</keyword>
<evidence type="ECO:0000259" key="2">
    <source>
        <dbReference type="Pfam" id="PF00534"/>
    </source>
</evidence>
<organism evidence="4 5">
    <name type="scientific">Halopiger aswanensis</name>
    <dbReference type="NCBI Taxonomy" id="148449"/>
    <lineage>
        <taxon>Archaea</taxon>
        <taxon>Methanobacteriati</taxon>
        <taxon>Methanobacteriota</taxon>
        <taxon>Stenosarchaea group</taxon>
        <taxon>Halobacteria</taxon>
        <taxon>Halobacteriales</taxon>
        <taxon>Natrialbaceae</taxon>
        <taxon>Halopiger</taxon>
    </lineage>
</organism>
<dbReference type="InterPro" id="IPR001296">
    <property type="entry name" value="Glyco_trans_1"/>
</dbReference>
<evidence type="ECO:0000259" key="3">
    <source>
        <dbReference type="Pfam" id="PF13439"/>
    </source>
</evidence>
<feature type="domain" description="Glycosyl transferase family 1" evidence="2">
    <location>
        <begin position="183"/>
        <end position="329"/>
    </location>
</feature>
<dbReference type="Proteomes" id="UP000283805">
    <property type="component" value="Unassembled WGS sequence"/>
</dbReference>
<dbReference type="GO" id="GO:0016757">
    <property type="term" value="F:glycosyltransferase activity"/>
    <property type="evidence" value="ECO:0007669"/>
    <property type="project" value="InterPro"/>
</dbReference>
<dbReference type="Pfam" id="PF00534">
    <property type="entry name" value="Glycos_transf_1"/>
    <property type="match status" value="1"/>
</dbReference>
<dbReference type="SUPFAM" id="SSF53756">
    <property type="entry name" value="UDP-Glycosyltransferase/glycogen phosphorylase"/>
    <property type="match status" value="1"/>
</dbReference>
<evidence type="ECO:0000313" key="4">
    <source>
        <dbReference type="EMBL" id="RKD95121.1"/>
    </source>
</evidence>
<protein>
    <submittedName>
        <fullName evidence="4">Glycosyltransferase involved in cell wall biosynthesis</fullName>
    </submittedName>
</protein>
<name>A0A3R7GVQ2_9EURY</name>
<dbReference type="InterPro" id="IPR050194">
    <property type="entry name" value="Glycosyltransferase_grp1"/>
</dbReference>
<comment type="caution">
    <text evidence="4">The sequence shown here is derived from an EMBL/GenBank/DDBJ whole genome shotgun (WGS) entry which is preliminary data.</text>
</comment>
<dbReference type="EMBL" id="RAPO01000002">
    <property type="protein sequence ID" value="RKD95121.1"/>
    <property type="molecule type" value="Genomic_DNA"/>
</dbReference>
<dbReference type="AlphaFoldDB" id="A0A3R7GVQ2"/>
<dbReference type="InterPro" id="IPR028098">
    <property type="entry name" value="Glyco_trans_4-like_N"/>
</dbReference>
<dbReference type="Gene3D" id="3.40.50.2000">
    <property type="entry name" value="Glycogen Phosphorylase B"/>
    <property type="match status" value="2"/>
</dbReference>
<sequence>MKIGFFTDSYFPEIDGVTYTIDLWREELERRGHEVYVVYPDGDYEPDDREIPVRSLPNPFYSGYRIPTFKRPSALPELDVVHCHGPAPVGLLGRYYAWKRDLPSVYTHHTPIEEYFHQSVKSKAIAGLLKSCYVPAETAFLRSFDVVTASTNRIDRNVSHVQLPVGIDMDFFQPTATDWYPDPEQTVIGYSGRLSMEKNVEEILRVAAERPEYEFVVVGEGPRREHLEAEAPDNVTLRDFLPREELPIFYSSIDAFVTASRGDTLGLSTLEANACGTPVVAADVPPFDETIGPENGMRFEYGDLEEMAATIEDCLAADWETRAAVEQYSVEQTLVHLEQLYENAPGSQTTTTSDDVPWQGQGQVSGAGEEQD</sequence>